<dbReference type="CDD" id="cd03697">
    <property type="entry name" value="EFTU_II"/>
    <property type="match status" value="1"/>
</dbReference>
<evidence type="ECO:0000256" key="2">
    <source>
        <dbReference type="ARBA" id="ARBA00022741"/>
    </source>
</evidence>
<evidence type="ECO:0000259" key="8">
    <source>
        <dbReference type="PROSITE" id="PS51722"/>
    </source>
</evidence>
<evidence type="ECO:0000256" key="3">
    <source>
        <dbReference type="ARBA" id="ARBA00022768"/>
    </source>
</evidence>
<dbReference type="NCBIfam" id="NF009373">
    <property type="entry name" value="PRK12736.1"/>
    <property type="match status" value="1"/>
</dbReference>
<evidence type="ECO:0000313" key="9">
    <source>
        <dbReference type="EMBL" id="MBC5622188.1"/>
    </source>
</evidence>
<dbReference type="InterPro" id="IPR050055">
    <property type="entry name" value="EF-Tu_GTPase"/>
</dbReference>
<protein>
    <recommendedName>
        <fullName evidence="6 7">Elongation factor Tu</fullName>
        <shortName evidence="7">EF-Tu</shortName>
        <ecNumber evidence="7">3.6.5.3</ecNumber>
    </recommendedName>
</protein>
<keyword evidence="5 7" id="KW-0342">GTP-binding</keyword>
<keyword evidence="10" id="KW-1185">Reference proteome</keyword>
<dbReference type="InterPro" id="IPR004160">
    <property type="entry name" value="Transl_elong_EFTu/EF1A_C"/>
</dbReference>
<dbReference type="InterPro" id="IPR041709">
    <property type="entry name" value="EF-Tu_GTP-bd"/>
</dbReference>
<comment type="catalytic activity">
    <reaction evidence="7">
        <text>GTP + H2O = GDP + phosphate + H(+)</text>
        <dbReference type="Rhea" id="RHEA:19669"/>
        <dbReference type="ChEBI" id="CHEBI:15377"/>
        <dbReference type="ChEBI" id="CHEBI:15378"/>
        <dbReference type="ChEBI" id="CHEBI:37565"/>
        <dbReference type="ChEBI" id="CHEBI:43474"/>
        <dbReference type="ChEBI" id="CHEBI:58189"/>
        <dbReference type="EC" id="3.6.5.3"/>
    </reaction>
</comment>
<dbReference type="Pfam" id="PF03144">
    <property type="entry name" value="GTP_EFTU_D2"/>
    <property type="match status" value="1"/>
</dbReference>
<comment type="subcellular location">
    <subcellularLocation>
        <location evidence="7">Cytoplasm</location>
    </subcellularLocation>
</comment>
<dbReference type="InterPro" id="IPR000795">
    <property type="entry name" value="T_Tr_GTP-bd_dom"/>
</dbReference>
<dbReference type="PROSITE" id="PS00301">
    <property type="entry name" value="G_TR_1"/>
    <property type="match status" value="1"/>
</dbReference>
<dbReference type="EC" id="3.6.5.3" evidence="7"/>
<dbReference type="Gene3D" id="2.40.30.10">
    <property type="entry name" value="Translation factors"/>
    <property type="match status" value="2"/>
</dbReference>
<sequence>MAKEHFDRSKPHVNIGTIGHVDHGKTTLTAAITTVLAKKGLSELRSFDSIDNAPEEKERGITINTSHVEYSTANRHYAHVDCPGHADYVKNMVTGAAQMDGAILVCAATDGPMPQTREHILLARQVNVPRIVVFLNKVDMVDDPEMLELVEMEVRELLSFYQYDGDNTPVILGSALGALNGEAKWEEKVMELMDSVDNWIELPQRAVDKPFLMPVEDVFSITGRGTVATGRIETGIIHTGDEMEIIGLGADGKKTVCTGVEMFRKILDEGQAGDNVGLLLRGIDKDEIKRGMVLAKPGSVKPHDKFKAEVYILKKEEGGRHTPFHNRYRPQFYIRTLDVTGEITLPEGREMVMPGDNLTITVELITPVACTVGLRFAIREGGRTVGAGQITEILD</sequence>
<evidence type="ECO:0000256" key="1">
    <source>
        <dbReference type="ARBA" id="ARBA00022490"/>
    </source>
</evidence>
<dbReference type="NCBIfam" id="NF009372">
    <property type="entry name" value="PRK12735.1"/>
    <property type="match status" value="1"/>
</dbReference>
<keyword evidence="7" id="KW-0479">Metal-binding</keyword>
<dbReference type="SUPFAM" id="SSF50447">
    <property type="entry name" value="Translation proteins"/>
    <property type="match status" value="1"/>
</dbReference>
<reference evidence="9 10" key="1">
    <citation type="submission" date="2020-08" db="EMBL/GenBank/DDBJ databases">
        <title>Genome public.</title>
        <authorList>
            <person name="Liu C."/>
            <person name="Sun Q."/>
        </authorList>
    </citation>
    <scope>NUCLEOTIDE SEQUENCE [LARGE SCALE GENOMIC DNA]</scope>
    <source>
        <strain evidence="9 10">NSJ-56</strain>
    </source>
</reference>
<accession>A0ABR7D2M2</accession>
<feature type="domain" description="Tr-type G" evidence="8">
    <location>
        <begin position="10"/>
        <end position="204"/>
    </location>
</feature>
<organism evidence="9 10">
    <name type="scientific">Butyricimonas hominis</name>
    <dbReference type="NCBI Taxonomy" id="2763032"/>
    <lineage>
        <taxon>Bacteria</taxon>
        <taxon>Pseudomonadati</taxon>
        <taxon>Bacteroidota</taxon>
        <taxon>Bacteroidia</taxon>
        <taxon>Bacteroidales</taxon>
        <taxon>Odoribacteraceae</taxon>
        <taxon>Butyricimonas</taxon>
    </lineage>
</organism>
<dbReference type="CDD" id="cd01884">
    <property type="entry name" value="EF_Tu"/>
    <property type="match status" value="1"/>
</dbReference>
<dbReference type="InterPro" id="IPR005225">
    <property type="entry name" value="Small_GTP-bd"/>
</dbReference>
<dbReference type="Pfam" id="PF00009">
    <property type="entry name" value="GTP_EFTU"/>
    <property type="match status" value="1"/>
</dbReference>
<dbReference type="SUPFAM" id="SSF52540">
    <property type="entry name" value="P-loop containing nucleoside triphosphate hydrolases"/>
    <property type="match status" value="1"/>
</dbReference>
<comment type="similarity">
    <text evidence="7">Belongs to the TRAFAC class translation factor GTPase superfamily. Classic translation factor GTPase family. EF-Tu/EF-1A subfamily.</text>
</comment>
<keyword evidence="7" id="KW-0378">Hydrolase</keyword>
<dbReference type="NCBIfam" id="TIGR00231">
    <property type="entry name" value="small_GTP"/>
    <property type="match status" value="1"/>
</dbReference>
<dbReference type="InterPro" id="IPR031157">
    <property type="entry name" value="G_TR_CS"/>
</dbReference>
<keyword evidence="2 7" id="KW-0547">Nucleotide-binding</keyword>
<dbReference type="InterPro" id="IPR009000">
    <property type="entry name" value="Transl_B-barrel_sf"/>
</dbReference>
<dbReference type="CDD" id="cd03707">
    <property type="entry name" value="EFTU_III"/>
    <property type="match status" value="1"/>
</dbReference>
<dbReference type="PANTHER" id="PTHR43721">
    <property type="entry name" value="ELONGATION FACTOR TU-RELATED"/>
    <property type="match status" value="1"/>
</dbReference>
<dbReference type="GO" id="GO:0003746">
    <property type="term" value="F:translation elongation factor activity"/>
    <property type="evidence" value="ECO:0007669"/>
    <property type="project" value="UniProtKB-KW"/>
</dbReference>
<dbReference type="RefSeq" id="WP_186976741.1">
    <property type="nucleotide sequence ID" value="NZ_JACOOH010000006.1"/>
</dbReference>
<keyword evidence="4 7" id="KW-0648">Protein biosynthesis</keyword>
<dbReference type="NCBIfam" id="TIGR00485">
    <property type="entry name" value="EF-Tu"/>
    <property type="match status" value="1"/>
</dbReference>
<dbReference type="InterPro" id="IPR033720">
    <property type="entry name" value="EFTU_2"/>
</dbReference>
<feature type="binding site" evidence="7">
    <location>
        <position position="26"/>
    </location>
    <ligand>
        <name>Mg(2+)</name>
        <dbReference type="ChEBI" id="CHEBI:18420"/>
    </ligand>
</feature>
<dbReference type="NCBIfam" id="NF000766">
    <property type="entry name" value="PRK00049.1"/>
    <property type="match status" value="1"/>
</dbReference>
<dbReference type="InterPro" id="IPR004541">
    <property type="entry name" value="Transl_elong_EFTu/EF1A_bac/org"/>
</dbReference>
<dbReference type="Pfam" id="PF03143">
    <property type="entry name" value="GTP_EFTU_D3"/>
    <property type="match status" value="1"/>
</dbReference>
<evidence type="ECO:0000256" key="6">
    <source>
        <dbReference type="ARBA" id="ARBA00029554"/>
    </source>
</evidence>
<feature type="binding site" evidence="7">
    <location>
        <begin position="81"/>
        <end position="85"/>
    </location>
    <ligand>
        <name>GTP</name>
        <dbReference type="ChEBI" id="CHEBI:37565"/>
    </ligand>
</feature>
<keyword evidence="7" id="KW-0460">Magnesium</keyword>
<dbReference type="EMBL" id="JACOOH010000006">
    <property type="protein sequence ID" value="MBC5622188.1"/>
    <property type="molecule type" value="Genomic_DNA"/>
</dbReference>
<dbReference type="SUPFAM" id="SSF50465">
    <property type="entry name" value="EF-Tu/eEF-1alpha/eIF2-gamma C-terminal domain"/>
    <property type="match status" value="1"/>
</dbReference>
<dbReference type="PANTHER" id="PTHR43721:SF22">
    <property type="entry name" value="ELONGATION FACTOR TU, MITOCHONDRIAL"/>
    <property type="match status" value="1"/>
</dbReference>
<keyword evidence="1 7" id="KW-0963">Cytoplasm</keyword>
<dbReference type="InterPro" id="IPR009001">
    <property type="entry name" value="Transl_elong_EF1A/Init_IF2_C"/>
</dbReference>
<dbReference type="PRINTS" id="PR00315">
    <property type="entry name" value="ELONGATNFCT"/>
</dbReference>
<evidence type="ECO:0000313" key="10">
    <source>
        <dbReference type="Proteomes" id="UP000646484"/>
    </source>
</evidence>
<dbReference type="InterPro" id="IPR027417">
    <property type="entry name" value="P-loop_NTPase"/>
</dbReference>
<feature type="binding site" evidence="7">
    <location>
        <begin position="136"/>
        <end position="139"/>
    </location>
    <ligand>
        <name>GTP</name>
        <dbReference type="ChEBI" id="CHEBI:37565"/>
    </ligand>
</feature>
<keyword evidence="3 7" id="KW-0251">Elongation factor</keyword>
<dbReference type="Proteomes" id="UP000646484">
    <property type="component" value="Unassembled WGS sequence"/>
</dbReference>
<evidence type="ECO:0000256" key="7">
    <source>
        <dbReference type="HAMAP-Rule" id="MF_00118"/>
    </source>
</evidence>
<comment type="subunit">
    <text evidence="7">Monomer.</text>
</comment>
<dbReference type="PROSITE" id="PS51722">
    <property type="entry name" value="G_TR_2"/>
    <property type="match status" value="1"/>
</dbReference>
<name>A0ABR7D2M2_9BACT</name>
<comment type="function">
    <text evidence="7">GTP hydrolase that promotes the GTP-dependent binding of aminoacyl-tRNA to the A-site of ribosomes during protein biosynthesis.</text>
</comment>
<evidence type="ECO:0000256" key="5">
    <source>
        <dbReference type="ARBA" id="ARBA00023134"/>
    </source>
</evidence>
<dbReference type="HAMAP" id="MF_00118_B">
    <property type="entry name" value="EF_Tu_B"/>
    <property type="match status" value="1"/>
</dbReference>
<comment type="caution">
    <text evidence="9">The sequence shown here is derived from an EMBL/GenBank/DDBJ whole genome shotgun (WGS) entry which is preliminary data.</text>
</comment>
<proteinExistence type="inferred from homology"/>
<dbReference type="Gene3D" id="3.40.50.300">
    <property type="entry name" value="P-loop containing nucleotide triphosphate hydrolases"/>
    <property type="match status" value="1"/>
</dbReference>
<feature type="binding site" evidence="7">
    <location>
        <begin position="19"/>
        <end position="26"/>
    </location>
    <ligand>
        <name>GTP</name>
        <dbReference type="ChEBI" id="CHEBI:37565"/>
    </ligand>
</feature>
<gene>
    <name evidence="7 9" type="primary">tuf</name>
    <name evidence="9" type="ORF">H8S64_13875</name>
</gene>
<dbReference type="InterPro" id="IPR004161">
    <property type="entry name" value="EFTu-like_2"/>
</dbReference>
<evidence type="ECO:0000256" key="4">
    <source>
        <dbReference type="ARBA" id="ARBA00022917"/>
    </source>
</evidence>